<proteinExistence type="predicted"/>
<evidence type="ECO:0000313" key="3">
    <source>
        <dbReference type="Proteomes" id="UP000199118"/>
    </source>
</evidence>
<evidence type="ECO:0000256" key="1">
    <source>
        <dbReference type="SAM" id="MobiDB-lite"/>
    </source>
</evidence>
<protein>
    <submittedName>
        <fullName evidence="2">Uncharacterized protein</fullName>
    </submittedName>
</protein>
<feature type="region of interest" description="Disordered" evidence="1">
    <location>
        <begin position="59"/>
        <end position="81"/>
    </location>
</feature>
<name>A0A1H2QII1_9RHOB</name>
<dbReference type="AlphaFoldDB" id="A0A1H2QII1"/>
<evidence type="ECO:0000313" key="2">
    <source>
        <dbReference type="EMBL" id="SDW06961.1"/>
    </source>
</evidence>
<dbReference type="Proteomes" id="UP000199118">
    <property type="component" value="Unassembled WGS sequence"/>
</dbReference>
<gene>
    <name evidence="2" type="ORF">SAMN05444336_10163</name>
</gene>
<dbReference type="InterPro" id="IPR045386">
    <property type="entry name" value="DUF6525"/>
</dbReference>
<dbReference type="EMBL" id="FNMZ01000001">
    <property type="protein sequence ID" value="SDW06961.1"/>
    <property type="molecule type" value="Genomic_DNA"/>
</dbReference>
<organism evidence="2 3">
    <name type="scientific">Albimonas donghaensis</name>
    <dbReference type="NCBI Taxonomy" id="356660"/>
    <lineage>
        <taxon>Bacteria</taxon>
        <taxon>Pseudomonadati</taxon>
        <taxon>Pseudomonadota</taxon>
        <taxon>Alphaproteobacteria</taxon>
        <taxon>Rhodobacterales</taxon>
        <taxon>Paracoccaceae</taxon>
        <taxon>Albimonas</taxon>
    </lineage>
</organism>
<accession>A0A1H2QII1</accession>
<sequence length="81" mass="9040">MRAFDALPAPLRRWLAEAARPWSSASCRRIWRRAMARGESVEAALARLTRAERRALMRDAMAPGAPPEIRSPVASTLRARA</sequence>
<dbReference type="STRING" id="356660.SAMN05444336_10163"/>
<keyword evidence="3" id="KW-1185">Reference proteome</keyword>
<reference evidence="2 3" key="1">
    <citation type="submission" date="2016-10" db="EMBL/GenBank/DDBJ databases">
        <authorList>
            <person name="de Groot N.N."/>
        </authorList>
    </citation>
    <scope>NUCLEOTIDE SEQUENCE [LARGE SCALE GENOMIC DNA]</scope>
    <source>
        <strain evidence="2 3">DSM 17890</strain>
    </source>
</reference>
<dbReference type="Pfam" id="PF20135">
    <property type="entry name" value="DUF6525"/>
    <property type="match status" value="1"/>
</dbReference>